<keyword evidence="1" id="KW-0732">Signal</keyword>
<dbReference type="Proteomes" id="UP001386955">
    <property type="component" value="Unassembled WGS sequence"/>
</dbReference>
<dbReference type="InterPro" id="IPR002160">
    <property type="entry name" value="Prot_inh_Kunz-lg"/>
</dbReference>
<name>A0AAN9SCV5_PSOTE</name>
<organism evidence="2 3">
    <name type="scientific">Psophocarpus tetragonolobus</name>
    <name type="common">Winged bean</name>
    <name type="synonym">Dolichos tetragonolobus</name>
    <dbReference type="NCBI Taxonomy" id="3891"/>
    <lineage>
        <taxon>Eukaryota</taxon>
        <taxon>Viridiplantae</taxon>
        <taxon>Streptophyta</taxon>
        <taxon>Embryophyta</taxon>
        <taxon>Tracheophyta</taxon>
        <taxon>Spermatophyta</taxon>
        <taxon>Magnoliopsida</taxon>
        <taxon>eudicotyledons</taxon>
        <taxon>Gunneridae</taxon>
        <taxon>Pentapetalae</taxon>
        <taxon>rosids</taxon>
        <taxon>fabids</taxon>
        <taxon>Fabales</taxon>
        <taxon>Fabaceae</taxon>
        <taxon>Papilionoideae</taxon>
        <taxon>50 kb inversion clade</taxon>
        <taxon>NPAAA clade</taxon>
        <taxon>indigoferoid/millettioid clade</taxon>
        <taxon>Phaseoleae</taxon>
        <taxon>Psophocarpus</taxon>
    </lineage>
</organism>
<dbReference type="Pfam" id="PF00197">
    <property type="entry name" value="Kunitz_legume"/>
    <property type="match status" value="1"/>
</dbReference>
<keyword evidence="3" id="KW-1185">Reference proteome</keyword>
<sequence length="170" mass="18900">MKITLLASIVLLFAFTSQPLLEASPDQVVDTSGKVLQAGVNYNTLLYIPFSNCRSQQAPGLSKISKSCPLDVVAVDSKKSIATKIDDHLHASKGQWFVITGGVVGNPGRETIGNWFKIEKYNDYYYKLVYCPSVCPSCKHQCRNVGMFKDQNGNQRLALSDPFQLRFFKA</sequence>
<reference evidence="2 3" key="1">
    <citation type="submission" date="2024-01" db="EMBL/GenBank/DDBJ databases">
        <title>The genomes of 5 underutilized Papilionoideae crops provide insights into root nodulation and disease resistanc.</title>
        <authorList>
            <person name="Jiang F."/>
        </authorList>
    </citation>
    <scope>NUCLEOTIDE SEQUENCE [LARGE SCALE GENOMIC DNA]</scope>
    <source>
        <strain evidence="2">DUOXIRENSHENG_FW03</strain>
        <tissue evidence="2">Leaves</tissue>
    </source>
</reference>
<evidence type="ECO:0008006" key="4">
    <source>
        <dbReference type="Google" id="ProtNLM"/>
    </source>
</evidence>
<evidence type="ECO:0000256" key="1">
    <source>
        <dbReference type="SAM" id="SignalP"/>
    </source>
</evidence>
<feature type="chain" id="PRO_5042923658" description="Miraculin-like" evidence="1">
    <location>
        <begin position="24"/>
        <end position="170"/>
    </location>
</feature>
<proteinExistence type="predicted"/>
<feature type="signal peptide" evidence="1">
    <location>
        <begin position="1"/>
        <end position="23"/>
    </location>
</feature>
<dbReference type="GO" id="GO:0004866">
    <property type="term" value="F:endopeptidase inhibitor activity"/>
    <property type="evidence" value="ECO:0007669"/>
    <property type="project" value="InterPro"/>
</dbReference>
<dbReference type="AlphaFoldDB" id="A0AAN9SCV5"/>
<evidence type="ECO:0000313" key="2">
    <source>
        <dbReference type="EMBL" id="KAK7392999.1"/>
    </source>
</evidence>
<dbReference type="PANTHER" id="PTHR33107:SF82">
    <property type="entry name" value="KUNITZ TYPE TRYPSIN INHIBITOR _ MIRACULIN"/>
    <property type="match status" value="1"/>
</dbReference>
<evidence type="ECO:0000313" key="3">
    <source>
        <dbReference type="Proteomes" id="UP001386955"/>
    </source>
</evidence>
<accession>A0AAN9SCV5</accession>
<gene>
    <name evidence="2" type="ORF">VNO78_21449</name>
</gene>
<comment type="caution">
    <text evidence="2">The sequence shown here is derived from an EMBL/GenBank/DDBJ whole genome shotgun (WGS) entry which is preliminary data.</text>
</comment>
<dbReference type="Gene3D" id="2.80.10.50">
    <property type="match status" value="1"/>
</dbReference>
<dbReference type="SUPFAM" id="SSF50386">
    <property type="entry name" value="STI-like"/>
    <property type="match status" value="1"/>
</dbReference>
<dbReference type="PANTHER" id="PTHR33107">
    <property type="entry name" value="KUNITZ TRYPSIN INHIBITOR 2"/>
    <property type="match status" value="1"/>
</dbReference>
<protein>
    <recommendedName>
        <fullName evidence="4">Miraculin-like</fullName>
    </recommendedName>
</protein>
<dbReference type="InterPro" id="IPR011065">
    <property type="entry name" value="Kunitz_inhibitor_STI-like_sf"/>
</dbReference>
<dbReference type="EMBL" id="JAYMYS010000005">
    <property type="protein sequence ID" value="KAK7392999.1"/>
    <property type="molecule type" value="Genomic_DNA"/>
</dbReference>
<dbReference type="SMART" id="SM00452">
    <property type="entry name" value="STI"/>
    <property type="match status" value="1"/>
</dbReference>